<evidence type="ECO:0000256" key="1">
    <source>
        <dbReference type="SAM" id="MobiDB-lite"/>
    </source>
</evidence>
<name>A0A067MQY0_BOTB1</name>
<proteinExistence type="predicted"/>
<evidence type="ECO:0000313" key="3">
    <source>
        <dbReference type="Proteomes" id="UP000027195"/>
    </source>
</evidence>
<feature type="compositionally biased region" description="Polar residues" evidence="1">
    <location>
        <begin position="105"/>
        <end position="123"/>
    </location>
</feature>
<evidence type="ECO:0000313" key="2">
    <source>
        <dbReference type="EMBL" id="KDQ13991.1"/>
    </source>
</evidence>
<feature type="compositionally biased region" description="Gly residues" evidence="1">
    <location>
        <begin position="1"/>
        <end position="11"/>
    </location>
</feature>
<sequence>MGAGGVEGTGGAAAKRDEGGYIGLDVMSERGRWPSHVQPSSLHHLPQLHTVTAYPPISSGRSHRLFRPRSLSRSHSAYMLPIPRYELSTRPSHHSRPIPPGPAASPSTSHPDCIRHSTSIHSV</sequence>
<dbReference type="AlphaFoldDB" id="A0A067MQY0"/>
<protein>
    <submittedName>
        <fullName evidence="2">Uncharacterized protein</fullName>
    </submittedName>
</protein>
<reference evidence="3" key="1">
    <citation type="journal article" date="2014" name="Proc. Natl. Acad. Sci. U.S.A.">
        <title>Extensive sampling of basidiomycete genomes demonstrates inadequacy of the white-rot/brown-rot paradigm for wood decay fungi.</title>
        <authorList>
            <person name="Riley R."/>
            <person name="Salamov A.A."/>
            <person name="Brown D.W."/>
            <person name="Nagy L.G."/>
            <person name="Floudas D."/>
            <person name="Held B.W."/>
            <person name="Levasseur A."/>
            <person name="Lombard V."/>
            <person name="Morin E."/>
            <person name="Otillar R."/>
            <person name="Lindquist E.A."/>
            <person name="Sun H."/>
            <person name="LaButti K.M."/>
            <person name="Schmutz J."/>
            <person name="Jabbour D."/>
            <person name="Luo H."/>
            <person name="Baker S.E."/>
            <person name="Pisabarro A.G."/>
            <person name="Walton J.D."/>
            <person name="Blanchette R.A."/>
            <person name="Henrissat B."/>
            <person name="Martin F."/>
            <person name="Cullen D."/>
            <person name="Hibbett D.S."/>
            <person name="Grigoriev I.V."/>
        </authorList>
    </citation>
    <scope>NUCLEOTIDE SEQUENCE [LARGE SCALE GENOMIC DNA]</scope>
    <source>
        <strain evidence="3">FD-172 SS1</strain>
    </source>
</reference>
<accession>A0A067MQY0</accession>
<organism evidence="2 3">
    <name type="scientific">Botryobasidium botryosum (strain FD-172 SS1)</name>
    <dbReference type="NCBI Taxonomy" id="930990"/>
    <lineage>
        <taxon>Eukaryota</taxon>
        <taxon>Fungi</taxon>
        <taxon>Dikarya</taxon>
        <taxon>Basidiomycota</taxon>
        <taxon>Agaricomycotina</taxon>
        <taxon>Agaricomycetes</taxon>
        <taxon>Cantharellales</taxon>
        <taxon>Botryobasidiaceae</taxon>
        <taxon>Botryobasidium</taxon>
    </lineage>
</organism>
<feature type="region of interest" description="Disordered" evidence="1">
    <location>
        <begin position="1"/>
        <end position="20"/>
    </location>
</feature>
<dbReference type="Proteomes" id="UP000027195">
    <property type="component" value="Unassembled WGS sequence"/>
</dbReference>
<dbReference type="EMBL" id="KL198040">
    <property type="protein sequence ID" value="KDQ13991.1"/>
    <property type="molecule type" value="Genomic_DNA"/>
</dbReference>
<dbReference type="HOGENOM" id="CLU_2014888_0_0_1"/>
<dbReference type="InParanoid" id="A0A067MQY0"/>
<gene>
    <name evidence="2" type="ORF">BOTBODRAFT_357064</name>
</gene>
<feature type="region of interest" description="Disordered" evidence="1">
    <location>
        <begin position="87"/>
        <end position="123"/>
    </location>
</feature>
<keyword evidence="3" id="KW-1185">Reference proteome</keyword>